<dbReference type="Gene3D" id="3.40.50.720">
    <property type="entry name" value="NAD(P)-binding Rossmann-like Domain"/>
    <property type="match status" value="1"/>
</dbReference>
<reference evidence="3" key="2">
    <citation type="submission" date="2021-04" db="EMBL/GenBank/DDBJ databases">
        <authorList>
            <person name="Gilroy R."/>
        </authorList>
    </citation>
    <scope>NUCLEOTIDE SEQUENCE</scope>
    <source>
        <strain evidence="3">ChiBcec18-1249</strain>
    </source>
</reference>
<dbReference type="CDD" id="cd05233">
    <property type="entry name" value="SDR_c"/>
    <property type="match status" value="1"/>
</dbReference>
<dbReference type="PANTHER" id="PTHR42760">
    <property type="entry name" value="SHORT-CHAIN DEHYDROGENASES/REDUCTASES FAMILY MEMBER"/>
    <property type="match status" value="1"/>
</dbReference>
<gene>
    <name evidence="3" type="ORF">H9787_02425</name>
</gene>
<dbReference type="Pfam" id="PF13561">
    <property type="entry name" value="adh_short_C2"/>
    <property type="match status" value="1"/>
</dbReference>
<evidence type="ECO:0000256" key="1">
    <source>
        <dbReference type="ARBA" id="ARBA00006484"/>
    </source>
</evidence>
<dbReference type="InterPro" id="IPR036291">
    <property type="entry name" value="NAD(P)-bd_dom_sf"/>
</dbReference>
<dbReference type="PROSITE" id="PS00061">
    <property type="entry name" value="ADH_SHORT"/>
    <property type="match status" value="1"/>
</dbReference>
<dbReference type="AlphaFoldDB" id="A0A9D2LH47"/>
<proteinExistence type="inferred from homology"/>
<dbReference type="EMBL" id="DWZJ01000018">
    <property type="protein sequence ID" value="HJB12553.1"/>
    <property type="molecule type" value="Genomic_DNA"/>
</dbReference>
<comment type="caution">
    <text evidence="3">The sequence shown here is derived from an EMBL/GenBank/DDBJ whole genome shotgun (WGS) entry which is preliminary data.</text>
</comment>
<dbReference type="FunFam" id="3.40.50.720:FF:000084">
    <property type="entry name" value="Short-chain dehydrogenase reductase"/>
    <property type="match status" value="1"/>
</dbReference>
<comment type="similarity">
    <text evidence="1">Belongs to the short-chain dehydrogenases/reductases (SDR) family.</text>
</comment>
<organism evidence="3 4">
    <name type="scientific">Candidatus Oscillibacter excrementigallinarum</name>
    <dbReference type="NCBI Taxonomy" id="2838716"/>
    <lineage>
        <taxon>Bacteria</taxon>
        <taxon>Bacillati</taxon>
        <taxon>Bacillota</taxon>
        <taxon>Clostridia</taxon>
        <taxon>Eubacteriales</taxon>
        <taxon>Oscillospiraceae</taxon>
        <taxon>Oscillibacter</taxon>
    </lineage>
</organism>
<dbReference type="GO" id="GO:0016616">
    <property type="term" value="F:oxidoreductase activity, acting on the CH-OH group of donors, NAD or NADP as acceptor"/>
    <property type="evidence" value="ECO:0007669"/>
    <property type="project" value="TreeGrafter"/>
</dbReference>
<protein>
    <submittedName>
        <fullName evidence="3">SDR family oxidoreductase</fullName>
    </submittedName>
</protein>
<dbReference type="GO" id="GO:0008206">
    <property type="term" value="P:bile acid metabolic process"/>
    <property type="evidence" value="ECO:0007669"/>
    <property type="project" value="UniProtKB-ARBA"/>
</dbReference>
<dbReference type="PRINTS" id="PR00081">
    <property type="entry name" value="GDHRDH"/>
</dbReference>
<reference evidence="3" key="1">
    <citation type="journal article" date="2021" name="PeerJ">
        <title>Extensive microbial diversity within the chicken gut microbiome revealed by metagenomics and culture.</title>
        <authorList>
            <person name="Gilroy R."/>
            <person name="Ravi A."/>
            <person name="Getino M."/>
            <person name="Pursley I."/>
            <person name="Horton D.L."/>
            <person name="Alikhan N.F."/>
            <person name="Baker D."/>
            <person name="Gharbi K."/>
            <person name="Hall N."/>
            <person name="Watson M."/>
            <person name="Adriaenssens E.M."/>
            <person name="Foster-Nyarko E."/>
            <person name="Jarju S."/>
            <person name="Secka A."/>
            <person name="Antonio M."/>
            <person name="Oren A."/>
            <person name="Chaudhuri R.R."/>
            <person name="La Ragione R."/>
            <person name="Hildebrand F."/>
            <person name="Pallen M.J."/>
        </authorList>
    </citation>
    <scope>NUCLEOTIDE SEQUENCE</scope>
    <source>
        <strain evidence="3">ChiBcec18-1249</strain>
    </source>
</reference>
<accession>A0A9D2LH47</accession>
<dbReference type="SUPFAM" id="SSF51735">
    <property type="entry name" value="NAD(P)-binding Rossmann-fold domains"/>
    <property type="match status" value="1"/>
</dbReference>
<evidence type="ECO:0000313" key="3">
    <source>
        <dbReference type="EMBL" id="HJB12553.1"/>
    </source>
</evidence>
<dbReference type="PRINTS" id="PR00080">
    <property type="entry name" value="SDRFAMILY"/>
</dbReference>
<sequence>MAWNPETYLNSLFGLAGKTIVVTGAGGGIGLALSEGLLRAGAEVAMCNRTPAKCQPLADKINAEGGTASVHQLDVTSLDSIRQCVEEVVAKYGKIDVLFNVAGINKREGLLDVEEADYDRIMDTNLKGLFFMSQAVAREMYKRRAGSIINIGSHNDEGMLGGCSVYGAAKSGVVALTRAMAVEFAQYGIRANAISPGHILTDLTQVTWDHPTRAPWLRERIAMKRPGDPEELVGMAILLASDASSYMTGQAYHIDGGCLCGGAPWDYDTQYKA</sequence>
<dbReference type="GO" id="GO:0030497">
    <property type="term" value="P:fatty acid elongation"/>
    <property type="evidence" value="ECO:0007669"/>
    <property type="project" value="TreeGrafter"/>
</dbReference>
<dbReference type="Proteomes" id="UP000823824">
    <property type="component" value="Unassembled WGS sequence"/>
</dbReference>
<keyword evidence="2" id="KW-0560">Oxidoreductase</keyword>
<name>A0A9D2LH47_9FIRM</name>
<dbReference type="InterPro" id="IPR002347">
    <property type="entry name" value="SDR_fam"/>
</dbReference>
<dbReference type="InterPro" id="IPR020904">
    <property type="entry name" value="Sc_DH/Rdtase_CS"/>
</dbReference>
<evidence type="ECO:0000256" key="2">
    <source>
        <dbReference type="ARBA" id="ARBA00023002"/>
    </source>
</evidence>
<dbReference type="PANTHER" id="PTHR42760:SF135">
    <property type="entry name" value="BLL7886 PROTEIN"/>
    <property type="match status" value="1"/>
</dbReference>
<evidence type="ECO:0000313" key="4">
    <source>
        <dbReference type="Proteomes" id="UP000823824"/>
    </source>
</evidence>